<name>A0ABS5L419_9ACTN</name>
<dbReference type="InterPro" id="IPR036291">
    <property type="entry name" value="NAD(P)-bd_dom_sf"/>
</dbReference>
<feature type="region of interest" description="C-terminal hotdog fold" evidence="5">
    <location>
        <begin position="1550"/>
        <end position="1698"/>
    </location>
</feature>
<keyword evidence="11" id="KW-1185">Reference proteome</keyword>
<dbReference type="RefSeq" id="WP_212018903.1">
    <property type="nucleotide sequence ID" value="NZ_JAAFYZ010000217.1"/>
</dbReference>
<evidence type="ECO:0000256" key="3">
    <source>
        <dbReference type="ARBA" id="ARBA00022679"/>
    </source>
</evidence>
<dbReference type="PROSITE" id="PS00606">
    <property type="entry name" value="KS3_1"/>
    <property type="match status" value="1"/>
</dbReference>
<dbReference type="InterPro" id="IPR042104">
    <property type="entry name" value="PKS_dehydratase_sf"/>
</dbReference>
<dbReference type="CDD" id="cd08953">
    <property type="entry name" value="KR_2_SDR_x"/>
    <property type="match status" value="1"/>
</dbReference>
<reference evidence="10 11" key="1">
    <citation type="submission" date="2020-02" db="EMBL/GenBank/DDBJ databases">
        <title>Acidophilic actinobacteria isolated from forest soil.</title>
        <authorList>
            <person name="Golinska P."/>
        </authorList>
    </citation>
    <scope>NUCLEOTIDE SEQUENCE [LARGE SCALE GENOMIC DNA]</scope>
    <source>
        <strain evidence="10 11">NL8</strain>
    </source>
</reference>
<dbReference type="CDD" id="cd00833">
    <property type="entry name" value="PKS"/>
    <property type="match status" value="1"/>
</dbReference>
<dbReference type="InterPro" id="IPR013968">
    <property type="entry name" value="PKS_KR"/>
</dbReference>
<dbReference type="PROSITE" id="PS50075">
    <property type="entry name" value="CARRIER"/>
    <property type="match status" value="1"/>
</dbReference>
<dbReference type="InterPro" id="IPR057326">
    <property type="entry name" value="KR_dom"/>
</dbReference>
<dbReference type="InterPro" id="IPR016036">
    <property type="entry name" value="Malonyl_transacylase_ACP-bd"/>
</dbReference>
<dbReference type="Proteomes" id="UP000730482">
    <property type="component" value="Unassembled WGS sequence"/>
</dbReference>
<dbReference type="Pfam" id="PF00109">
    <property type="entry name" value="ketoacyl-synt"/>
    <property type="match status" value="1"/>
</dbReference>
<evidence type="ECO:0000259" key="7">
    <source>
        <dbReference type="PROSITE" id="PS50075"/>
    </source>
</evidence>
<evidence type="ECO:0000256" key="2">
    <source>
        <dbReference type="ARBA" id="ARBA00022553"/>
    </source>
</evidence>
<feature type="region of interest" description="N-terminal hotdog fold" evidence="5">
    <location>
        <begin position="1407"/>
        <end position="1535"/>
    </location>
</feature>
<evidence type="ECO:0000256" key="4">
    <source>
        <dbReference type="ARBA" id="ARBA00023315"/>
    </source>
</evidence>
<dbReference type="InterPro" id="IPR049551">
    <property type="entry name" value="PKS_DH_C"/>
</dbReference>
<dbReference type="Pfam" id="PF00550">
    <property type="entry name" value="PP-binding"/>
    <property type="match status" value="1"/>
</dbReference>
<feature type="region of interest" description="Disordered" evidence="6">
    <location>
        <begin position="1777"/>
        <end position="1812"/>
    </location>
</feature>
<dbReference type="Gene3D" id="1.10.1200.10">
    <property type="entry name" value="ACP-like"/>
    <property type="match status" value="1"/>
</dbReference>
<comment type="caution">
    <text evidence="10">The sequence shown here is derived from an EMBL/GenBank/DDBJ whole genome shotgun (WGS) entry which is preliminary data.</text>
</comment>
<dbReference type="SMART" id="SM00825">
    <property type="entry name" value="PKS_KS"/>
    <property type="match status" value="1"/>
</dbReference>
<dbReference type="Pfam" id="PF16197">
    <property type="entry name" value="KAsynt_C_assoc"/>
    <property type="match status" value="1"/>
</dbReference>
<dbReference type="InterPro" id="IPR050091">
    <property type="entry name" value="PKS_NRPS_Biosynth_Enz"/>
</dbReference>
<dbReference type="InterPro" id="IPR049552">
    <property type="entry name" value="PKS_DH_N"/>
</dbReference>
<keyword evidence="2" id="KW-0597">Phosphoprotein</keyword>
<dbReference type="SUPFAM" id="SSF52151">
    <property type="entry name" value="FabD/lysophospholipase-like"/>
    <property type="match status" value="1"/>
</dbReference>
<dbReference type="SMART" id="SM00827">
    <property type="entry name" value="PKS_AT"/>
    <property type="match status" value="1"/>
</dbReference>
<dbReference type="InterPro" id="IPR020807">
    <property type="entry name" value="PKS_DH"/>
</dbReference>
<dbReference type="Pfam" id="PF14765">
    <property type="entry name" value="PS-DH"/>
    <property type="match status" value="1"/>
</dbReference>
<dbReference type="PROSITE" id="PS00012">
    <property type="entry name" value="PHOSPHOPANTETHEINE"/>
    <property type="match status" value="1"/>
</dbReference>
<dbReference type="SUPFAM" id="SSF51735">
    <property type="entry name" value="NAD(P)-binding Rossmann-fold domains"/>
    <property type="match status" value="2"/>
</dbReference>
<feature type="active site" description="Proton acceptor; for dehydratase activity" evidence="5">
    <location>
        <position position="1438"/>
    </location>
</feature>
<evidence type="ECO:0000256" key="6">
    <source>
        <dbReference type="SAM" id="MobiDB-lite"/>
    </source>
</evidence>
<feature type="active site" description="Proton donor; for dehydratase activity" evidence="5">
    <location>
        <position position="1615"/>
    </location>
</feature>
<dbReference type="PANTHER" id="PTHR43775:SF51">
    <property type="entry name" value="INACTIVE PHENOLPHTHIOCEROL SYNTHESIS POLYKETIDE SYNTHASE TYPE I PKS1-RELATED"/>
    <property type="match status" value="1"/>
</dbReference>
<feature type="domain" description="PKS/mFAS DH" evidence="9">
    <location>
        <begin position="1407"/>
        <end position="1698"/>
    </location>
</feature>
<dbReference type="SUPFAM" id="SSF53901">
    <property type="entry name" value="Thiolase-like"/>
    <property type="match status" value="1"/>
</dbReference>
<dbReference type="Gene3D" id="3.40.47.10">
    <property type="match status" value="1"/>
</dbReference>
<dbReference type="Pfam" id="PF00698">
    <property type="entry name" value="Acyl_transf_1"/>
    <property type="match status" value="1"/>
</dbReference>
<dbReference type="PROSITE" id="PS52004">
    <property type="entry name" value="KS3_2"/>
    <property type="match status" value="1"/>
</dbReference>
<dbReference type="InterPro" id="IPR049900">
    <property type="entry name" value="PKS_mFAS_DH"/>
</dbReference>
<dbReference type="InterPro" id="IPR006162">
    <property type="entry name" value="Ppantetheine_attach_site"/>
</dbReference>
<keyword evidence="4" id="KW-0012">Acyltransferase</keyword>
<feature type="domain" description="Carrier" evidence="7">
    <location>
        <begin position="1810"/>
        <end position="1885"/>
    </location>
</feature>
<dbReference type="Gene3D" id="3.10.129.110">
    <property type="entry name" value="Polyketide synthase dehydratase"/>
    <property type="match status" value="1"/>
</dbReference>
<dbReference type="Gene3D" id="3.40.366.10">
    <property type="entry name" value="Malonyl-Coenzyme A Acyl Carrier Protein, domain 2"/>
    <property type="match status" value="1"/>
</dbReference>
<dbReference type="InterPro" id="IPR036736">
    <property type="entry name" value="ACP-like_sf"/>
</dbReference>
<dbReference type="InterPro" id="IPR049490">
    <property type="entry name" value="C883_1060-like_KR_N"/>
</dbReference>
<dbReference type="Pfam" id="PF21394">
    <property type="entry name" value="Beta-ketacyl_N"/>
    <property type="match status" value="1"/>
</dbReference>
<organism evidence="10 11">
    <name type="scientific">Catenulispora pinistramenti</name>
    <dbReference type="NCBI Taxonomy" id="2705254"/>
    <lineage>
        <taxon>Bacteria</taxon>
        <taxon>Bacillati</taxon>
        <taxon>Actinomycetota</taxon>
        <taxon>Actinomycetes</taxon>
        <taxon>Catenulisporales</taxon>
        <taxon>Catenulisporaceae</taxon>
        <taxon>Catenulispora</taxon>
    </lineage>
</organism>
<dbReference type="InterPro" id="IPR014030">
    <property type="entry name" value="Ketoacyl_synth_N"/>
</dbReference>
<proteinExistence type="predicted"/>
<dbReference type="InterPro" id="IPR014031">
    <property type="entry name" value="Ketoacyl_synth_C"/>
</dbReference>
<dbReference type="SUPFAM" id="SSF47336">
    <property type="entry name" value="ACP-like"/>
    <property type="match status" value="1"/>
</dbReference>
<dbReference type="SMART" id="SM00822">
    <property type="entry name" value="PKS_KR"/>
    <property type="match status" value="1"/>
</dbReference>
<dbReference type="InterPro" id="IPR014043">
    <property type="entry name" value="Acyl_transferase_dom"/>
</dbReference>
<dbReference type="InterPro" id="IPR001227">
    <property type="entry name" value="Ac_transferase_dom_sf"/>
</dbReference>
<feature type="domain" description="Ketosynthase family 3 (KS3)" evidence="8">
    <location>
        <begin position="4"/>
        <end position="432"/>
    </location>
</feature>
<dbReference type="InterPro" id="IPR018201">
    <property type="entry name" value="Ketoacyl_synth_AS"/>
</dbReference>
<dbReference type="Pfam" id="PF08659">
    <property type="entry name" value="KR"/>
    <property type="match status" value="1"/>
</dbReference>
<dbReference type="SMART" id="SM00826">
    <property type="entry name" value="PKS_DH"/>
    <property type="match status" value="1"/>
</dbReference>
<dbReference type="Gene3D" id="3.30.70.3290">
    <property type="match status" value="1"/>
</dbReference>
<dbReference type="InterPro" id="IPR016039">
    <property type="entry name" value="Thiolase-like"/>
</dbReference>
<sequence>MSNAQKFAIVGLNGRFPGARDVEEYWSNLKSGVESITTWSAEELIGAGVEPGWANNPAYVKARPTFADLEKFDARFFRFTPREAEVRDPQHRMFLESAYSALEDAGYDPFSVPGRVGVFAGSAPNFYEQQNVRHHRDRVQAVGQMAVSIGNGTDYIAPTVSYKLGLSGPSVNVVTACSSSLVAVHLACRALMNGECETAVAGGVEVELPVVSGYWWMEGGIYSKSGHCRPFDHEADGTIFGTGVGTVVVRRYEDAVRDHDHIYAVILGSAVNNDAADRAGFTAPSISGQRALMEAAFDDADVDPASIGYVEAHGTGTIVGDPIEITALSETFAARGVTDESQCLIGSVKGNIGHMGPAAGVAGLIKAVMMVREGVVPPLVNFTEANPKIQFDRTPFAVNTEPAPWPQPAGKRRATVSSYGVGGTNAFAIVEEPPKAPIGGRARTWQVFPLSARTENALDAAAANLGATCTQAVGQWNGRKLANAAFTLATGRPQLPVRRAVVASDTGAAAKALTGFDTKKLASVHNGQAGKTETPVVFVFPGQGSQHLGAAADLYGTEQVFTVELDRVAALIEKHIGIDLREAIRDEKSGIDVNQTQIAQPLLFAVEYALARLWLSWGVTPAAMVGHSVGEFVAATLAGVFSLEDAARLVAERGRLVQEMEPGRMLAVMVAEDQLGEMPDGVSVAATNAPEVTVVSGPHEAIEAYAAQLDARGVGFQALHTSHAFHSAMMDPAVAPLTELVAQTERNAPTVPIVSNLTGDYLTVEQAADPTYWAQHLRSAVRFSESISRLMEDGHTTFLEVGPSQALTALIRPRITATGGCAVPSLHHERRAVPDGRVMASALAELWCHGVSVDWAAFYGDETRCKVTLPTYPFERQTFWLEPPTAAAASATAAAAQARVRSMDPLQLFRPHWVEKHRTATNTGPGAGTGAGAGTGRRWLLFASSNPLVDRLISTLRRSGETVMTVSVGEEFTEAGPGRFLIRPGEKSDHDLLLEQLSDEDRLPDRVLHTWLLDAPTGLSDHAVQSTQDRGFFSLLGLTQALAKHAEGRDVHIDLISAGAFDISGEEEIEAARTTVQGLGNLIPQEIPHLSYRHIDLRAGAAKGGQTGGEALLREIFADPVDDKVALRGHKRWVWSYDRVETRSVTEVPAVLRERGVYLITGGLGGIGLAVAEDLARLAAARVVLTSRSPFPERSEWDAIVAAAPADDVLAKRIAALRRIEALGGQAMVVQADTADEAAMRAAVEQAEEAFGPINGVLHSAGVPAGGMMAVKARAEAERIMAPKIGGLLALDRIFQDRLDFLVLFSSISSVATDFGLSDYAAANAMLDAYAQARADDDTHVVSINWGAWSEVGMAVDTAASAPGAFRSLQANAAAAASGTALAETAGAAGTVAAADSTANTVSTVDSPLASGQLSTENGRHVFTAEIAPHSHWVLSEHLIGDRQVWPGVAHVELVRAIYQAAVPVPDGKAVEICDVLFQGVLEVSAPRKLRVTFEPANQADDEYEFTVSASAMPGRPDSWTVYVTGRVRLGEAVGRTVDIDQLWAASTEADPFTFGVGLDYVPEAGLDWWVRFGWHWWTVQERRTTPGTTIARLALPPEFVDEIGSYVLHPSLLDCATALAVDLRGLLRPGQAFLPFSYGKLTVHAPLTPRLFSVIKHMSDPGSALQSFDIDLVDEDGRLLAEIAGFSVRLLAADKPLDTTPQTAAAPEAVAISKPAAEPSTETAPGIDPSSGLRTEAGLQALRQILAERLGPQIVVLHEDLDAKLERVKALTGDRLTQSQGSMASVSGDTRKARPAKSAKPSKGKPSGHDAGSVIATLLDFWRDTLGDDDLGVDDDFFDSGGNSLVAVQLGARIRAYFDIKLPIVVLFEHPTVEQLAVVVEAQLKNRLQGADSAGQTASASRA</sequence>
<gene>
    <name evidence="10" type="ORF">KGQ19_39130</name>
</gene>
<accession>A0ABS5L419</accession>
<evidence type="ECO:0000259" key="8">
    <source>
        <dbReference type="PROSITE" id="PS52004"/>
    </source>
</evidence>
<feature type="compositionally biased region" description="Basic residues" evidence="6">
    <location>
        <begin position="1794"/>
        <end position="1804"/>
    </location>
</feature>
<dbReference type="SUPFAM" id="SSF55048">
    <property type="entry name" value="Probable ACP-binding domain of malonyl-CoA ACP transacylase"/>
    <property type="match status" value="1"/>
</dbReference>
<keyword evidence="3" id="KW-0808">Transferase</keyword>
<dbReference type="InterPro" id="IPR020841">
    <property type="entry name" value="PKS_Beta-ketoAc_synthase_dom"/>
</dbReference>
<dbReference type="Pfam" id="PF02801">
    <property type="entry name" value="Ketoacyl-synt_C"/>
    <property type="match status" value="1"/>
</dbReference>
<evidence type="ECO:0000313" key="11">
    <source>
        <dbReference type="Proteomes" id="UP000730482"/>
    </source>
</evidence>
<dbReference type="Pfam" id="PF21089">
    <property type="entry name" value="PKS_DH_N"/>
    <property type="match status" value="1"/>
</dbReference>
<evidence type="ECO:0000313" key="10">
    <source>
        <dbReference type="EMBL" id="MBS2552884.1"/>
    </source>
</evidence>
<evidence type="ECO:0000256" key="1">
    <source>
        <dbReference type="ARBA" id="ARBA00022450"/>
    </source>
</evidence>
<dbReference type="InterPro" id="IPR009081">
    <property type="entry name" value="PP-bd_ACP"/>
</dbReference>
<dbReference type="InterPro" id="IPR032821">
    <property type="entry name" value="PKS_assoc"/>
</dbReference>
<protein>
    <submittedName>
        <fullName evidence="10">SDR family NAD(P)-dependent oxidoreductase</fullName>
    </submittedName>
</protein>
<dbReference type="PROSITE" id="PS52019">
    <property type="entry name" value="PKS_MFAS_DH"/>
    <property type="match status" value="1"/>
</dbReference>
<keyword evidence="1" id="KW-0596">Phosphopantetheine</keyword>
<dbReference type="InterPro" id="IPR020806">
    <property type="entry name" value="PKS_PP-bd"/>
</dbReference>
<feature type="region of interest" description="Disordered" evidence="6">
    <location>
        <begin position="1713"/>
        <end position="1733"/>
    </location>
</feature>
<dbReference type="Gene3D" id="3.40.50.720">
    <property type="entry name" value="NAD(P)-binding Rossmann-like Domain"/>
    <property type="match status" value="1"/>
</dbReference>
<dbReference type="PANTHER" id="PTHR43775">
    <property type="entry name" value="FATTY ACID SYNTHASE"/>
    <property type="match status" value="1"/>
</dbReference>
<evidence type="ECO:0000256" key="5">
    <source>
        <dbReference type="PROSITE-ProRule" id="PRU01363"/>
    </source>
</evidence>
<dbReference type="SMART" id="SM00823">
    <property type="entry name" value="PKS_PP"/>
    <property type="match status" value="1"/>
</dbReference>
<dbReference type="InterPro" id="IPR016035">
    <property type="entry name" value="Acyl_Trfase/lysoPLipase"/>
</dbReference>
<evidence type="ECO:0000259" key="9">
    <source>
        <dbReference type="PROSITE" id="PS52019"/>
    </source>
</evidence>
<feature type="compositionally biased region" description="Polar residues" evidence="6">
    <location>
        <begin position="1777"/>
        <end position="1789"/>
    </location>
</feature>
<dbReference type="EMBL" id="JAAFYZ010000217">
    <property type="protein sequence ID" value="MBS2552884.1"/>
    <property type="molecule type" value="Genomic_DNA"/>
</dbReference>